<dbReference type="Pfam" id="PF00155">
    <property type="entry name" value="Aminotran_1_2"/>
    <property type="match status" value="1"/>
</dbReference>
<evidence type="ECO:0000256" key="3">
    <source>
        <dbReference type="ARBA" id="ARBA00022576"/>
    </source>
</evidence>
<evidence type="ECO:0000256" key="6">
    <source>
        <dbReference type="RuleBase" id="RU000481"/>
    </source>
</evidence>
<keyword evidence="3 6" id="KW-0032">Aminotransferase</keyword>
<dbReference type="GO" id="GO:0006520">
    <property type="term" value="P:amino acid metabolic process"/>
    <property type="evidence" value="ECO:0007669"/>
    <property type="project" value="InterPro"/>
</dbReference>
<dbReference type="InterPro" id="IPR015421">
    <property type="entry name" value="PyrdxlP-dep_Trfase_major"/>
</dbReference>
<dbReference type="CDD" id="cd00609">
    <property type="entry name" value="AAT_like"/>
    <property type="match status" value="1"/>
</dbReference>
<accession>A0AAX4HNH9</accession>
<evidence type="ECO:0000313" key="9">
    <source>
        <dbReference type="Proteomes" id="UP001324634"/>
    </source>
</evidence>
<dbReference type="FunFam" id="3.40.640.10:FF:000033">
    <property type="entry name" value="Aspartate aminotransferase"/>
    <property type="match status" value="1"/>
</dbReference>
<evidence type="ECO:0000256" key="5">
    <source>
        <dbReference type="ARBA" id="ARBA00022898"/>
    </source>
</evidence>
<keyword evidence="9" id="KW-1185">Reference proteome</keyword>
<feature type="domain" description="Aminotransferase class I/classII large" evidence="7">
    <location>
        <begin position="32"/>
        <end position="389"/>
    </location>
</feature>
<dbReference type="Gene3D" id="3.40.640.10">
    <property type="entry name" value="Type I PLP-dependent aspartate aminotransferase-like (Major domain)"/>
    <property type="match status" value="1"/>
</dbReference>
<reference evidence="8 9" key="1">
    <citation type="submission" date="2023-11" db="EMBL/GenBank/DDBJ databases">
        <title>Peredibacter starrii A3.12.</title>
        <authorList>
            <person name="Mitchell R.J."/>
        </authorList>
    </citation>
    <scope>NUCLEOTIDE SEQUENCE [LARGE SCALE GENOMIC DNA]</scope>
    <source>
        <strain evidence="8 9">A3.12</strain>
    </source>
</reference>
<evidence type="ECO:0000256" key="4">
    <source>
        <dbReference type="ARBA" id="ARBA00022679"/>
    </source>
</evidence>
<dbReference type="Gene3D" id="3.90.1150.10">
    <property type="entry name" value="Aspartate Aminotransferase, domain 1"/>
    <property type="match status" value="1"/>
</dbReference>
<dbReference type="SUPFAM" id="SSF53383">
    <property type="entry name" value="PLP-dependent transferases"/>
    <property type="match status" value="1"/>
</dbReference>
<dbReference type="GO" id="GO:0030170">
    <property type="term" value="F:pyridoxal phosphate binding"/>
    <property type="evidence" value="ECO:0007669"/>
    <property type="project" value="InterPro"/>
</dbReference>
<dbReference type="RefSeq" id="WP_321394448.1">
    <property type="nucleotide sequence ID" value="NZ_CP139487.1"/>
</dbReference>
<dbReference type="PANTHER" id="PTHR46383">
    <property type="entry name" value="ASPARTATE AMINOTRANSFERASE"/>
    <property type="match status" value="1"/>
</dbReference>
<protein>
    <recommendedName>
        <fullName evidence="6">Aminotransferase</fullName>
        <ecNumber evidence="6">2.6.1.-</ecNumber>
    </recommendedName>
</protein>
<keyword evidence="5" id="KW-0663">Pyridoxal phosphate</keyword>
<name>A0AAX4HNH9_9BACT</name>
<gene>
    <name evidence="8" type="ORF">SOO65_19340</name>
</gene>
<dbReference type="InterPro" id="IPR004839">
    <property type="entry name" value="Aminotransferase_I/II_large"/>
</dbReference>
<dbReference type="PANTHER" id="PTHR46383:SF1">
    <property type="entry name" value="ASPARTATE AMINOTRANSFERASE"/>
    <property type="match status" value="1"/>
</dbReference>
<evidence type="ECO:0000313" key="8">
    <source>
        <dbReference type="EMBL" id="WPU64852.1"/>
    </source>
</evidence>
<dbReference type="EC" id="2.6.1.-" evidence="6"/>
<dbReference type="EMBL" id="CP139487">
    <property type="protein sequence ID" value="WPU64852.1"/>
    <property type="molecule type" value="Genomic_DNA"/>
</dbReference>
<keyword evidence="4 6" id="KW-0808">Transferase</keyword>
<evidence type="ECO:0000259" key="7">
    <source>
        <dbReference type="Pfam" id="PF00155"/>
    </source>
</evidence>
<sequence>MSFLSNRVEKLAESETLAMARLGNELKEKGVNVINMSLGEPDFATPDFIKTAAKEAIDKNFSYYTPVPGYKDLQEAISAKFKRDNNLNYRPSQIVVSTGAKQSIINVVMATVNPGDEVILPAPYWVSYSEMIQLNEGKVVEIQTDYKADFKITPEQLEKAITPKTKMFLFSNPCNPTGTMYTEKELRALGEVFKKNPHVLIVSDEIYEYISFTEKMFSIGSIPELANRTVTVNGLSKGYAMTGWRLGYLGAPEEVAKACVKIQGQFTSGPSSISQRAAVAAVNADPAVVKTMQEAFKNRRDLLISLMKEVPNLKLNNPGGAFYLFPEVSAYFGKKNGDTVIKDAKDLCMYLLNVGHVAMTPGGAFGAPNYLRLSYATSEDKIREAVRRIATALAELK</sequence>
<evidence type="ECO:0000256" key="1">
    <source>
        <dbReference type="ARBA" id="ARBA00001933"/>
    </source>
</evidence>
<dbReference type="InterPro" id="IPR004838">
    <property type="entry name" value="NHTrfase_class1_PyrdxlP-BS"/>
</dbReference>
<dbReference type="AlphaFoldDB" id="A0AAX4HNH9"/>
<dbReference type="GO" id="GO:0008483">
    <property type="term" value="F:transaminase activity"/>
    <property type="evidence" value="ECO:0007669"/>
    <property type="project" value="UniProtKB-KW"/>
</dbReference>
<comment type="cofactor">
    <cofactor evidence="1 6">
        <name>pyridoxal 5'-phosphate</name>
        <dbReference type="ChEBI" id="CHEBI:597326"/>
    </cofactor>
</comment>
<dbReference type="InterPro" id="IPR015422">
    <property type="entry name" value="PyrdxlP-dep_Trfase_small"/>
</dbReference>
<dbReference type="InterPro" id="IPR050596">
    <property type="entry name" value="AspAT/PAT-like"/>
</dbReference>
<dbReference type="Proteomes" id="UP001324634">
    <property type="component" value="Chromosome"/>
</dbReference>
<dbReference type="PROSITE" id="PS00105">
    <property type="entry name" value="AA_TRANSFER_CLASS_1"/>
    <property type="match status" value="1"/>
</dbReference>
<dbReference type="KEGG" id="psti:SOO65_19340"/>
<evidence type="ECO:0000256" key="2">
    <source>
        <dbReference type="ARBA" id="ARBA00007441"/>
    </source>
</evidence>
<organism evidence="8 9">
    <name type="scientific">Peredibacter starrii</name>
    <dbReference type="NCBI Taxonomy" id="28202"/>
    <lineage>
        <taxon>Bacteria</taxon>
        <taxon>Pseudomonadati</taxon>
        <taxon>Bdellovibrionota</taxon>
        <taxon>Bacteriovoracia</taxon>
        <taxon>Bacteriovoracales</taxon>
        <taxon>Bacteriovoracaceae</taxon>
        <taxon>Peredibacter</taxon>
    </lineage>
</organism>
<proteinExistence type="inferred from homology"/>
<dbReference type="InterPro" id="IPR015424">
    <property type="entry name" value="PyrdxlP-dep_Trfase"/>
</dbReference>
<comment type="similarity">
    <text evidence="2 6">Belongs to the class-I pyridoxal-phosphate-dependent aminotransferase family.</text>
</comment>